<dbReference type="Proteomes" id="UP000001949">
    <property type="component" value="Unassembled WGS sequence"/>
</dbReference>
<dbReference type="VEuPathDB" id="PiroplasmaDB:TpMuguga_04g00503"/>
<dbReference type="SMR" id="Q4N263"/>
<protein>
    <submittedName>
        <fullName evidence="2">Uncharacterized protein</fullName>
    </submittedName>
</protein>
<reference evidence="2 3" key="1">
    <citation type="journal article" date="2005" name="Science">
        <title>Genome sequence of Theileria parva, a bovine pathogen that transforms lymphocytes.</title>
        <authorList>
            <person name="Gardner M.J."/>
            <person name="Bishop R."/>
            <person name="Shah T."/>
            <person name="de Villiers E.P."/>
            <person name="Carlton J.M."/>
            <person name="Hall N."/>
            <person name="Ren Q."/>
            <person name="Paulsen I.T."/>
            <person name="Pain A."/>
            <person name="Berriman M."/>
            <person name="Wilson R.J.M."/>
            <person name="Sato S."/>
            <person name="Ralph S.A."/>
            <person name="Mann D.J."/>
            <person name="Xiong Z."/>
            <person name="Shallom S.J."/>
            <person name="Weidman J."/>
            <person name="Jiang L."/>
            <person name="Lynn J."/>
            <person name="Weaver B."/>
            <person name="Shoaibi A."/>
            <person name="Domingo A.R."/>
            <person name="Wasawo D."/>
            <person name="Crabtree J."/>
            <person name="Wortman J.R."/>
            <person name="Haas B."/>
            <person name="Angiuoli S.V."/>
            <person name="Creasy T.H."/>
            <person name="Lu C."/>
            <person name="Suh B."/>
            <person name="Silva J.C."/>
            <person name="Utterback T.R."/>
            <person name="Feldblyum T.V."/>
            <person name="Pertea M."/>
            <person name="Allen J."/>
            <person name="Nierman W.C."/>
            <person name="Taracha E.L.N."/>
            <person name="Salzberg S.L."/>
            <person name="White O.R."/>
            <person name="Fitzhugh H.A."/>
            <person name="Morzaria S."/>
            <person name="Venter J.C."/>
            <person name="Fraser C.M."/>
            <person name="Nene V."/>
        </authorList>
    </citation>
    <scope>NUCLEOTIDE SEQUENCE [LARGE SCALE GENOMIC DNA]</scope>
    <source>
        <strain evidence="2 3">Muguga</strain>
    </source>
</reference>
<comment type="caution">
    <text evidence="2">The sequence shown here is derived from an EMBL/GenBank/DDBJ whole genome shotgun (WGS) entry which is preliminary data.</text>
</comment>
<sequence length="245" mass="28705">MAKLTRIVKKSVLNQINKKDSTTDSTKDESYASRGKVQPTIDFSNLPTFEDVRSKKEEFEKIVSSKNKRKLLKVTKSKDFKKTHTKLNRKLNKSKILKRGYENINNFNKLNNNIKSHLNDDTKLTKTDNTKSDDNDVTPVLNINNTVMSRGKRKRELKKEAWRKKNEFKKEARRIVEQFQKEKKYGKALGNLSGMKDQMDQIEEAIRSKNEKESKRVKVRSKMSKMSKKSIVQSKRLFNFATKRI</sequence>
<keyword evidence="3" id="KW-1185">Reference proteome</keyword>
<dbReference type="AlphaFoldDB" id="Q4N263"/>
<accession>Q4N263</accession>
<gene>
    <name evidence="2" type="ordered locus">TP04_0503</name>
</gene>
<dbReference type="OMA" id="WRRKYDF"/>
<proteinExistence type="predicted"/>
<organism evidence="2 3">
    <name type="scientific">Theileria parva</name>
    <name type="common">East coast fever infection agent</name>
    <dbReference type="NCBI Taxonomy" id="5875"/>
    <lineage>
        <taxon>Eukaryota</taxon>
        <taxon>Sar</taxon>
        <taxon>Alveolata</taxon>
        <taxon>Apicomplexa</taxon>
        <taxon>Aconoidasida</taxon>
        <taxon>Piroplasmida</taxon>
        <taxon>Theileriidae</taxon>
        <taxon>Theileria</taxon>
    </lineage>
</organism>
<feature type="compositionally biased region" description="Basic and acidic residues" evidence="1">
    <location>
        <begin position="17"/>
        <end position="31"/>
    </location>
</feature>
<evidence type="ECO:0000313" key="2">
    <source>
        <dbReference type="EMBL" id="EAN31855.1"/>
    </source>
</evidence>
<dbReference type="eggNOG" id="ENOG502TN1R">
    <property type="taxonomic scope" value="Eukaryota"/>
</dbReference>
<dbReference type="EMBL" id="AAGK01000004">
    <property type="protein sequence ID" value="EAN31855.1"/>
    <property type="molecule type" value="Genomic_DNA"/>
</dbReference>
<evidence type="ECO:0000313" key="3">
    <source>
        <dbReference type="Proteomes" id="UP000001949"/>
    </source>
</evidence>
<dbReference type="KEGG" id="tpv:TP04_0503"/>
<name>Q4N263_THEPA</name>
<evidence type="ECO:0000256" key="1">
    <source>
        <dbReference type="SAM" id="MobiDB-lite"/>
    </source>
</evidence>
<dbReference type="RefSeq" id="XP_764138.1">
    <property type="nucleotide sequence ID" value="XM_759045.1"/>
</dbReference>
<dbReference type="GeneID" id="3500993"/>
<dbReference type="InParanoid" id="Q4N263"/>
<feature type="region of interest" description="Disordered" evidence="1">
    <location>
        <begin position="15"/>
        <end position="36"/>
    </location>
</feature>